<protein>
    <recommendedName>
        <fullName evidence="3">Pyrrolo-quinoline quinone repeat domain-containing protein</fullName>
    </recommendedName>
</protein>
<dbReference type="Gene3D" id="2.40.128.630">
    <property type="match status" value="2"/>
</dbReference>
<accession>A0A010ZVX6</accession>
<dbReference type="SUPFAM" id="SSF50998">
    <property type="entry name" value="Quinoprotein alcohol dehydrogenase-like"/>
    <property type="match status" value="1"/>
</dbReference>
<evidence type="ECO:0000313" key="5">
    <source>
        <dbReference type="Proteomes" id="UP000021053"/>
    </source>
</evidence>
<dbReference type="EMBL" id="JFBT01000001">
    <property type="protein sequence ID" value="EXG82819.1"/>
    <property type="molecule type" value="Genomic_DNA"/>
</dbReference>
<sequence length="420" mass="42490">MLRSYAAIGAVSLLVLAGCSNDGDAKPEKSPSPSAPKSAAPSAAAPRPAFDPPTRFAAQGVALPPEASENKISAGGTNTEPLPVTLHGTTAFIASTASLLAVDTGTGRTLATITPTVGAPGTTPDSPWVGTNPAEAPVLWSDNGRATILATFVVDKPASGTQKAGRAVEVVAVDAKTAKSLWTAQVDVPAGLDGGFAGLAANPVGIDGTTLAVGVSYQSSDGVIAVDLPARKALWSRADFRPDVVSSGVVVGSDTAAVLALDLADGKQRWTAPQLTSVSRLGPTALIASGTGKVAVLDVATGKAREQSTADYTDVRCRFDDKDVTVCARPGWAAGLDATTGKTLWELPDQANTRVAPVVTAVWHGAVYGRTDNGPVVLDARSGKDREVSPGLAPMVVNEYVGIGQPPTGGSGVRSFPAAK</sequence>
<feature type="domain" description="Pyrrolo-quinoline quinone repeat" evidence="3">
    <location>
        <begin position="169"/>
        <end position="310"/>
    </location>
</feature>
<evidence type="ECO:0000259" key="3">
    <source>
        <dbReference type="Pfam" id="PF13360"/>
    </source>
</evidence>
<organism evidence="4 5">
    <name type="scientific">Cryptosporangium arvum DSM 44712</name>
    <dbReference type="NCBI Taxonomy" id="927661"/>
    <lineage>
        <taxon>Bacteria</taxon>
        <taxon>Bacillati</taxon>
        <taxon>Actinomycetota</taxon>
        <taxon>Actinomycetes</taxon>
        <taxon>Cryptosporangiales</taxon>
        <taxon>Cryptosporangiaceae</taxon>
        <taxon>Cryptosporangium</taxon>
    </lineage>
</organism>
<keyword evidence="2" id="KW-0732">Signal</keyword>
<proteinExistence type="predicted"/>
<comment type="caution">
    <text evidence="4">The sequence shown here is derived from an EMBL/GenBank/DDBJ whole genome shotgun (WGS) entry which is preliminary data.</text>
</comment>
<feature type="compositionally biased region" description="Low complexity" evidence="1">
    <location>
        <begin position="31"/>
        <end position="56"/>
    </location>
</feature>
<dbReference type="PROSITE" id="PS51257">
    <property type="entry name" value="PROKAR_LIPOPROTEIN"/>
    <property type="match status" value="1"/>
</dbReference>
<evidence type="ECO:0000256" key="1">
    <source>
        <dbReference type="SAM" id="MobiDB-lite"/>
    </source>
</evidence>
<dbReference type="RefSeq" id="WP_084700724.1">
    <property type="nucleotide sequence ID" value="NZ_KK073874.1"/>
</dbReference>
<evidence type="ECO:0000256" key="2">
    <source>
        <dbReference type="SAM" id="SignalP"/>
    </source>
</evidence>
<feature type="chain" id="PRO_5038705693" description="Pyrrolo-quinoline quinone repeat domain-containing protein" evidence="2">
    <location>
        <begin position="18"/>
        <end position="420"/>
    </location>
</feature>
<dbReference type="HOGENOM" id="CLU_054016_0_0_11"/>
<gene>
    <name evidence="4" type="ORF">CryarDRAFT_4020</name>
</gene>
<dbReference type="AlphaFoldDB" id="A0A010ZVX6"/>
<dbReference type="PATRIC" id="fig|927661.3.peg.3993"/>
<dbReference type="Proteomes" id="UP000021053">
    <property type="component" value="Unassembled WGS sequence"/>
</dbReference>
<dbReference type="PANTHER" id="PTHR34512:SF30">
    <property type="entry name" value="OUTER MEMBRANE PROTEIN ASSEMBLY FACTOR BAMB"/>
    <property type="match status" value="1"/>
</dbReference>
<feature type="region of interest" description="Disordered" evidence="1">
    <location>
        <begin position="21"/>
        <end position="56"/>
    </location>
</feature>
<dbReference type="InterPro" id="IPR011047">
    <property type="entry name" value="Quinoprotein_ADH-like_sf"/>
</dbReference>
<dbReference type="Pfam" id="PF13360">
    <property type="entry name" value="PQQ_2"/>
    <property type="match status" value="1"/>
</dbReference>
<dbReference type="SMART" id="SM00564">
    <property type="entry name" value="PQQ"/>
    <property type="match status" value="4"/>
</dbReference>
<keyword evidence="5" id="KW-1185">Reference proteome</keyword>
<name>A0A010ZVX6_9ACTN</name>
<dbReference type="InterPro" id="IPR018391">
    <property type="entry name" value="PQQ_b-propeller_rpt"/>
</dbReference>
<feature type="signal peptide" evidence="2">
    <location>
        <begin position="1"/>
        <end position="17"/>
    </location>
</feature>
<reference evidence="4 5" key="1">
    <citation type="submission" date="2013-07" db="EMBL/GenBank/DDBJ databases">
        <authorList>
            <consortium name="DOE Joint Genome Institute"/>
            <person name="Eisen J."/>
            <person name="Huntemann M."/>
            <person name="Han J."/>
            <person name="Chen A."/>
            <person name="Kyrpides N."/>
            <person name="Mavromatis K."/>
            <person name="Markowitz V."/>
            <person name="Palaniappan K."/>
            <person name="Ivanova N."/>
            <person name="Schaumberg A."/>
            <person name="Pati A."/>
            <person name="Liolios K."/>
            <person name="Nordberg H.P."/>
            <person name="Cantor M.N."/>
            <person name="Hua S.X."/>
            <person name="Woyke T."/>
        </authorList>
    </citation>
    <scope>NUCLEOTIDE SEQUENCE [LARGE SCALE GENOMIC DNA]</scope>
    <source>
        <strain evidence="4 5">DSM 44712</strain>
    </source>
</reference>
<dbReference type="PANTHER" id="PTHR34512">
    <property type="entry name" value="CELL SURFACE PROTEIN"/>
    <property type="match status" value="1"/>
</dbReference>
<evidence type="ECO:0000313" key="4">
    <source>
        <dbReference type="EMBL" id="EXG82819.1"/>
    </source>
</evidence>
<dbReference type="InterPro" id="IPR002372">
    <property type="entry name" value="PQQ_rpt_dom"/>
</dbReference>